<protein>
    <recommendedName>
        <fullName evidence="11">G-protein coupled receptors family 1 profile domain-containing protein</fullName>
    </recommendedName>
</protein>
<dbReference type="PANTHER" id="PTHR24228:SF72">
    <property type="entry name" value="G-PROTEIN COUPLED RECEPTORS FAMILY 1 PROFILE DOMAIN-CONTAINING PROTEIN"/>
    <property type="match status" value="1"/>
</dbReference>
<dbReference type="RefSeq" id="XP_038048411.1">
    <property type="nucleotide sequence ID" value="XM_038192483.1"/>
</dbReference>
<evidence type="ECO:0000256" key="6">
    <source>
        <dbReference type="ARBA" id="ARBA00023136"/>
    </source>
</evidence>
<dbReference type="GO" id="GO:0004930">
    <property type="term" value="F:G protein-coupled receptor activity"/>
    <property type="evidence" value="ECO:0007669"/>
    <property type="project" value="UniProtKB-KW"/>
</dbReference>
<sequence>MSEADLNSTMAQNFEDKNLTMASTTEAPSELHPYGVLVFAACAWIIVAVLGITGNTMVILAAILSNHVRTTTNVLVVNLSVADLWTCLALPWTSVARLSDGTWPLASVIPCQIAAFMWHTGLGASVYNLALIALNRLVRITQTMVTYNRIFSPRKMVFIVALSWLIPIFVIVFPLTIGVGALGYDLKFDTCTDDDFHPRANDYNLAQTIGFYPIPMTTVIVSYVIIYVHVRRHFKKQIPKTGNEDMATDAGEPSATTMTSMSTTGTSAAVIEGRDESEGVARKHKISHQQLKITKNLFWVFCAFTLCISPYFISLFFANSEVFALYGATILICNSCVNPIIYGVKHPQFKKVLRPMLRCKWQQIPQPSTTLQAILSMRQRVNKT</sequence>
<evidence type="ECO:0000256" key="7">
    <source>
        <dbReference type="ARBA" id="ARBA00023170"/>
    </source>
</evidence>
<dbReference type="OrthoDB" id="6117944at2759"/>
<name>A0A913ZBJ6_PATMI</name>
<dbReference type="Pfam" id="PF00001">
    <property type="entry name" value="7tm_1"/>
    <property type="match status" value="1"/>
</dbReference>
<dbReference type="CDD" id="cd00637">
    <property type="entry name" value="7tm_classA_rhodopsin-like"/>
    <property type="match status" value="1"/>
</dbReference>
<accession>A0A913ZBJ6</accession>
<dbReference type="PANTHER" id="PTHR24228">
    <property type="entry name" value="B2 BRADYKININ RECEPTOR/ANGIOTENSIN II RECEPTOR"/>
    <property type="match status" value="1"/>
</dbReference>
<dbReference type="EnsemblMetazoa" id="XM_038192483.1">
    <property type="protein sequence ID" value="XP_038048411.1"/>
    <property type="gene ID" value="LOC119722394"/>
</dbReference>
<dbReference type="PRINTS" id="PR00237">
    <property type="entry name" value="GPCRRHODOPSN"/>
</dbReference>
<dbReference type="AlphaFoldDB" id="A0A913ZBJ6"/>
<feature type="transmembrane region" description="Helical" evidence="10">
    <location>
        <begin position="113"/>
        <end position="135"/>
    </location>
</feature>
<evidence type="ECO:0000256" key="10">
    <source>
        <dbReference type="SAM" id="Phobius"/>
    </source>
</evidence>
<evidence type="ECO:0000256" key="8">
    <source>
        <dbReference type="ARBA" id="ARBA00023224"/>
    </source>
</evidence>
<evidence type="ECO:0000256" key="2">
    <source>
        <dbReference type="ARBA" id="ARBA00022475"/>
    </source>
</evidence>
<feature type="transmembrane region" description="Helical" evidence="10">
    <location>
        <begin position="156"/>
        <end position="177"/>
    </location>
</feature>
<evidence type="ECO:0000256" key="3">
    <source>
        <dbReference type="ARBA" id="ARBA00022692"/>
    </source>
</evidence>
<keyword evidence="8" id="KW-0807">Transducer</keyword>
<dbReference type="Gene3D" id="1.20.1070.10">
    <property type="entry name" value="Rhodopsin 7-helix transmembrane proteins"/>
    <property type="match status" value="1"/>
</dbReference>
<evidence type="ECO:0000256" key="4">
    <source>
        <dbReference type="ARBA" id="ARBA00022989"/>
    </source>
</evidence>
<keyword evidence="7" id="KW-0675">Receptor</keyword>
<keyword evidence="2" id="KW-1003">Cell membrane</keyword>
<evidence type="ECO:0000313" key="12">
    <source>
        <dbReference type="EnsemblMetazoa" id="XP_038048411.1"/>
    </source>
</evidence>
<dbReference type="OMA" id="PRANDYN"/>
<feature type="transmembrane region" description="Helical" evidence="10">
    <location>
        <begin position="323"/>
        <end position="344"/>
    </location>
</feature>
<evidence type="ECO:0000256" key="9">
    <source>
        <dbReference type="SAM" id="MobiDB-lite"/>
    </source>
</evidence>
<dbReference type="InterPro" id="IPR000276">
    <property type="entry name" value="GPCR_Rhodpsn"/>
</dbReference>
<dbReference type="Proteomes" id="UP000887568">
    <property type="component" value="Unplaced"/>
</dbReference>
<evidence type="ECO:0000259" key="11">
    <source>
        <dbReference type="PROSITE" id="PS50262"/>
    </source>
</evidence>
<feature type="transmembrane region" description="Helical" evidence="10">
    <location>
        <begin position="36"/>
        <end position="63"/>
    </location>
</feature>
<feature type="transmembrane region" description="Helical" evidence="10">
    <location>
        <begin position="75"/>
        <end position="93"/>
    </location>
</feature>
<evidence type="ECO:0000313" key="13">
    <source>
        <dbReference type="Proteomes" id="UP000887568"/>
    </source>
</evidence>
<feature type="compositionally biased region" description="Low complexity" evidence="9">
    <location>
        <begin position="254"/>
        <end position="263"/>
    </location>
</feature>
<dbReference type="GO" id="GO:0005886">
    <property type="term" value="C:plasma membrane"/>
    <property type="evidence" value="ECO:0007669"/>
    <property type="project" value="UniProtKB-SubCell"/>
</dbReference>
<proteinExistence type="predicted"/>
<dbReference type="InterPro" id="IPR017452">
    <property type="entry name" value="GPCR_Rhodpsn_7TM"/>
</dbReference>
<comment type="subcellular location">
    <subcellularLocation>
        <location evidence="1">Cell membrane</location>
        <topology evidence="1">Multi-pass membrane protein</topology>
    </subcellularLocation>
</comment>
<feature type="transmembrane region" description="Helical" evidence="10">
    <location>
        <begin position="297"/>
        <end position="317"/>
    </location>
</feature>
<keyword evidence="3 10" id="KW-0812">Transmembrane</keyword>
<evidence type="ECO:0000256" key="1">
    <source>
        <dbReference type="ARBA" id="ARBA00004651"/>
    </source>
</evidence>
<keyword evidence="13" id="KW-1185">Reference proteome</keyword>
<dbReference type="SUPFAM" id="SSF81321">
    <property type="entry name" value="Family A G protein-coupled receptor-like"/>
    <property type="match status" value="1"/>
</dbReference>
<feature type="transmembrane region" description="Helical" evidence="10">
    <location>
        <begin position="209"/>
        <end position="230"/>
    </location>
</feature>
<keyword evidence="6 10" id="KW-0472">Membrane</keyword>
<reference evidence="12" key="1">
    <citation type="submission" date="2022-11" db="UniProtKB">
        <authorList>
            <consortium name="EnsemblMetazoa"/>
        </authorList>
    </citation>
    <scope>IDENTIFICATION</scope>
</reference>
<organism evidence="12 13">
    <name type="scientific">Patiria miniata</name>
    <name type="common">Bat star</name>
    <name type="synonym">Asterina miniata</name>
    <dbReference type="NCBI Taxonomy" id="46514"/>
    <lineage>
        <taxon>Eukaryota</taxon>
        <taxon>Metazoa</taxon>
        <taxon>Echinodermata</taxon>
        <taxon>Eleutherozoa</taxon>
        <taxon>Asterozoa</taxon>
        <taxon>Asteroidea</taxon>
        <taxon>Valvatacea</taxon>
        <taxon>Valvatida</taxon>
        <taxon>Asterinidae</taxon>
        <taxon>Patiria</taxon>
    </lineage>
</organism>
<feature type="region of interest" description="Disordered" evidence="9">
    <location>
        <begin position="241"/>
        <end position="263"/>
    </location>
</feature>
<dbReference type="GeneID" id="119722394"/>
<keyword evidence="4 10" id="KW-1133">Transmembrane helix</keyword>
<keyword evidence="5" id="KW-0297">G-protein coupled receptor</keyword>
<evidence type="ECO:0000256" key="5">
    <source>
        <dbReference type="ARBA" id="ARBA00023040"/>
    </source>
</evidence>
<feature type="domain" description="G-protein coupled receptors family 1 profile" evidence="11">
    <location>
        <begin position="54"/>
        <end position="342"/>
    </location>
</feature>
<dbReference type="PROSITE" id="PS50262">
    <property type="entry name" value="G_PROTEIN_RECEP_F1_2"/>
    <property type="match status" value="1"/>
</dbReference>